<dbReference type="EMBL" id="CACVBM020001829">
    <property type="protein sequence ID" value="CAA7060716.1"/>
    <property type="molecule type" value="Genomic_DNA"/>
</dbReference>
<sequence length="194" mass="21866">MANEARIAAVLKSARENLDTGRRYHDVICAMVGLSTSADESIVFEAIDGLIAVDVHRSTEAIFKNFHLFVAVLKAKGVVRESDMSSREQASKMAKEAFIDRRYCDVIHGLATVYNYDGDLPATDWAKVYLFMPNLIQEHSEMMTSSTNPIFRDLDLGSPISPVRDHNSRGGGTDNRRFTHPKHFGNRNRHTRLR</sequence>
<name>A0A6D2L788_9BRAS</name>
<accession>A0A6D2L788</accession>
<evidence type="ECO:0000313" key="2">
    <source>
        <dbReference type="EMBL" id="CAA7060716.1"/>
    </source>
</evidence>
<feature type="compositionally biased region" description="Basic residues" evidence="1">
    <location>
        <begin position="178"/>
        <end position="194"/>
    </location>
</feature>
<organism evidence="2 3">
    <name type="scientific">Microthlaspi erraticum</name>
    <dbReference type="NCBI Taxonomy" id="1685480"/>
    <lineage>
        <taxon>Eukaryota</taxon>
        <taxon>Viridiplantae</taxon>
        <taxon>Streptophyta</taxon>
        <taxon>Embryophyta</taxon>
        <taxon>Tracheophyta</taxon>
        <taxon>Spermatophyta</taxon>
        <taxon>Magnoliopsida</taxon>
        <taxon>eudicotyledons</taxon>
        <taxon>Gunneridae</taxon>
        <taxon>Pentapetalae</taxon>
        <taxon>rosids</taxon>
        <taxon>malvids</taxon>
        <taxon>Brassicales</taxon>
        <taxon>Brassicaceae</taxon>
        <taxon>Coluteocarpeae</taxon>
        <taxon>Microthlaspi</taxon>
    </lineage>
</organism>
<feature type="region of interest" description="Disordered" evidence="1">
    <location>
        <begin position="161"/>
        <end position="194"/>
    </location>
</feature>
<comment type="caution">
    <text evidence="2">The sequence shown here is derived from an EMBL/GenBank/DDBJ whole genome shotgun (WGS) entry which is preliminary data.</text>
</comment>
<dbReference type="Proteomes" id="UP000467841">
    <property type="component" value="Unassembled WGS sequence"/>
</dbReference>
<evidence type="ECO:0000313" key="3">
    <source>
        <dbReference type="Proteomes" id="UP000467841"/>
    </source>
</evidence>
<proteinExistence type="predicted"/>
<protein>
    <submittedName>
        <fullName evidence="2">Uncharacterized protein</fullName>
    </submittedName>
</protein>
<gene>
    <name evidence="2" type="ORF">MERR_LOCUS47952</name>
</gene>
<evidence type="ECO:0000256" key="1">
    <source>
        <dbReference type="SAM" id="MobiDB-lite"/>
    </source>
</evidence>
<keyword evidence="3" id="KW-1185">Reference proteome</keyword>
<dbReference type="AlphaFoldDB" id="A0A6D2L788"/>
<reference evidence="2" key="1">
    <citation type="submission" date="2020-01" db="EMBL/GenBank/DDBJ databases">
        <authorList>
            <person name="Mishra B."/>
        </authorList>
    </citation>
    <scope>NUCLEOTIDE SEQUENCE [LARGE SCALE GENOMIC DNA]</scope>
</reference>